<evidence type="ECO:0000313" key="2">
    <source>
        <dbReference type="EMBL" id="KAK5708316.1"/>
    </source>
</evidence>
<dbReference type="EMBL" id="JAVRQU010000001">
    <property type="protein sequence ID" value="KAK5708316.1"/>
    <property type="molecule type" value="Genomic_DNA"/>
</dbReference>
<proteinExistence type="predicted"/>
<sequence>MPKRSLAEARSASPEPRLETHVTKVMEIPIRAKHTFFVDEDANVTHPTKRPALHYTKFEDAEPAVATLSDGEIVYHALPQQASLVLVQKHQSSTDSPTPQTAGWLRGQGVKVETDAYAATWRSKDEDGESESSGDTVRPSTRQIQYQAAPNSIVSDADNPTVASHLSTVLPPQNIKIAQASREWQIEQNRKGRFYFGKDGLEHRMHLQTIEKFWGGPINQIIPTDIRPLASVCSATRLVDPMDWDRKMVKTLRKVAPMCCLKEFLMSISPMVKRRRENGGEAWMSFADVLFFYEGLKKEKRQARTLADVERDGPAIDKSGGTRKTAPPDRSLPYKPGYESGATYKNTEFCCDDCTTYFESGLRVSCNSCSAEFCMSCSHESGKHGYMHLRESVMDVVMS</sequence>
<feature type="region of interest" description="Disordered" evidence="1">
    <location>
        <begin position="310"/>
        <end position="335"/>
    </location>
</feature>
<evidence type="ECO:0000313" key="3">
    <source>
        <dbReference type="Proteomes" id="UP001310594"/>
    </source>
</evidence>
<evidence type="ECO:0008006" key="4">
    <source>
        <dbReference type="Google" id="ProtNLM"/>
    </source>
</evidence>
<accession>A0AAN7WRE8</accession>
<evidence type="ECO:0000256" key="1">
    <source>
        <dbReference type="SAM" id="MobiDB-lite"/>
    </source>
</evidence>
<feature type="region of interest" description="Disordered" evidence="1">
    <location>
        <begin position="121"/>
        <end position="141"/>
    </location>
</feature>
<gene>
    <name evidence="2" type="ORF">LTR97_000856</name>
</gene>
<reference evidence="2" key="1">
    <citation type="submission" date="2023-08" db="EMBL/GenBank/DDBJ databases">
        <title>Black Yeasts Isolated from many extreme environments.</title>
        <authorList>
            <person name="Coleine C."/>
            <person name="Stajich J.E."/>
            <person name="Selbmann L."/>
        </authorList>
    </citation>
    <scope>NUCLEOTIDE SEQUENCE</scope>
    <source>
        <strain evidence="2">CCFEE 5810</strain>
    </source>
</reference>
<dbReference type="AlphaFoldDB" id="A0AAN7WRE8"/>
<protein>
    <recommendedName>
        <fullName evidence="4">ZZ-type domain-containing protein</fullName>
    </recommendedName>
</protein>
<comment type="caution">
    <text evidence="2">The sequence shown here is derived from an EMBL/GenBank/DDBJ whole genome shotgun (WGS) entry which is preliminary data.</text>
</comment>
<organism evidence="2 3">
    <name type="scientific">Elasticomyces elasticus</name>
    <dbReference type="NCBI Taxonomy" id="574655"/>
    <lineage>
        <taxon>Eukaryota</taxon>
        <taxon>Fungi</taxon>
        <taxon>Dikarya</taxon>
        <taxon>Ascomycota</taxon>
        <taxon>Pezizomycotina</taxon>
        <taxon>Dothideomycetes</taxon>
        <taxon>Dothideomycetidae</taxon>
        <taxon>Mycosphaerellales</taxon>
        <taxon>Teratosphaeriaceae</taxon>
        <taxon>Elasticomyces</taxon>
    </lineage>
</organism>
<name>A0AAN7WRE8_9PEZI</name>
<dbReference type="Proteomes" id="UP001310594">
    <property type="component" value="Unassembled WGS sequence"/>
</dbReference>